<dbReference type="Pfam" id="PF01476">
    <property type="entry name" value="LysM"/>
    <property type="match status" value="1"/>
</dbReference>
<dbReference type="PROSITE" id="PS51782">
    <property type="entry name" value="LYSM"/>
    <property type="match status" value="1"/>
</dbReference>
<dbReference type="InterPro" id="IPR036779">
    <property type="entry name" value="LysM_dom_sf"/>
</dbReference>
<dbReference type="EMBL" id="WMKA01000034">
    <property type="protein sequence ID" value="MTG89976.1"/>
    <property type="molecule type" value="Genomic_DNA"/>
</dbReference>
<reference evidence="4 5" key="1">
    <citation type="submission" date="2019-11" db="EMBL/GenBank/DDBJ databases">
        <title>Cellulosimicrobium composti sp. nov. isolated from a compost.</title>
        <authorList>
            <person name="Yang Y."/>
        </authorList>
    </citation>
    <scope>NUCLEOTIDE SEQUENCE [LARGE SCALE GENOMIC DNA]</scope>
    <source>
        <strain evidence="4 5">BIT-GX5</strain>
    </source>
</reference>
<evidence type="ECO:0000256" key="2">
    <source>
        <dbReference type="SAM" id="Phobius"/>
    </source>
</evidence>
<feature type="compositionally biased region" description="Low complexity" evidence="1">
    <location>
        <begin position="188"/>
        <end position="251"/>
    </location>
</feature>
<dbReference type="InterPro" id="IPR018392">
    <property type="entry name" value="LysM"/>
</dbReference>
<evidence type="ECO:0000256" key="1">
    <source>
        <dbReference type="SAM" id="MobiDB-lite"/>
    </source>
</evidence>
<feature type="transmembrane region" description="Helical" evidence="2">
    <location>
        <begin position="53"/>
        <end position="83"/>
    </location>
</feature>
<gene>
    <name evidence="4" type="ORF">GJV82_13640</name>
</gene>
<dbReference type="AlphaFoldDB" id="A0A6N7ZKP2"/>
<feature type="domain" description="LysM" evidence="3">
    <location>
        <begin position="330"/>
        <end position="387"/>
    </location>
</feature>
<feature type="transmembrane region" description="Helical" evidence="2">
    <location>
        <begin position="12"/>
        <end position="33"/>
    </location>
</feature>
<keyword evidence="2" id="KW-0812">Transmembrane</keyword>
<proteinExistence type="predicted"/>
<organism evidence="4 5">
    <name type="scientific">Cellulosimicrobium composti</name>
    <dbReference type="NCBI Taxonomy" id="2672572"/>
    <lineage>
        <taxon>Bacteria</taxon>
        <taxon>Bacillati</taxon>
        <taxon>Actinomycetota</taxon>
        <taxon>Actinomycetes</taxon>
        <taxon>Micrococcales</taxon>
        <taxon>Promicromonosporaceae</taxon>
        <taxon>Cellulosimicrobium</taxon>
    </lineage>
</organism>
<dbReference type="CDD" id="cd00118">
    <property type="entry name" value="LysM"/>
    <property type="match status" value="1"/>
</dbReference>
<comment type="caution">
    <text evidence="4">The sequence shown here is derived from an EMBL/GenBank/DDBJ whole genome shotgun (WGS) entry which is preliminary data.</text>
</comment>
<keyword evidence="2" id="KW-1133">Transmembrane helix</keyword>
<dbReference type="Proteomes" id="UP000440668">
    <property type="component" value="Unassembled WGS sequence"/>
</dbReference>
<protein>
    <submittedName>
        <fullName evidence="4">LysM peptidoglycan-binding domain-containing protein</fullName>
    </submittedName>
</protein>
<dbReference type="RefSeq" id="WP_155099595.1">
    <property type="nucleotide sequence ID" value="NZ_WMKA01000034.1"/>
</dbReference>
<sequence>MGRRATRRGQGGGLTVLVALVVVMGGAAAGLTLRAVHVAGGLPGVRAEPYLELVAVAVGGLAAAWVAASAALGLGCVVARAAGRSWAVGERLVLRAAPRVVRRAARVGVGVSVGAGLVLSGGAAHASAPPPDEPAVVAVDLGWRASAPDTGAEPRGTSTPAPERPAHGEEDGTPPTGPSAADRAADRGVVPATGAVTGRGAATDTATDTATGTGATSGGATSSAAGRGGAASAAEEAASRATPATGAGTTGRDSGAQPRDAGTERGAATTAPGATGAQASSALTSTGTAESGPRVTVGPDRGAATVHGGATGRGDALLTATRDVSPGPAAEVVVVRGDTLWSIAARHLPPDATAADVASAVQRWHAANADVVGDDPDLILPGQVLTAPVA</sequence>
<evidence type="ECO:0000313" key="4">
    <source>
        <dbReference type="EMBL" id="MTG89976.1"/>
    </source>
</evidence>
<feature type="region of interest" description="Disordered" evidence="1">
    <location>
        <begin position="146"/>
        <end position="310"/>
    </location>
</feature>
<evidence type="ECO:0000313" key="5">
    <source>
        <dbReference type="Proteomes" id="UP000440668"/>
    </source>
</evidence>
<dbReference type="Gene3D" id="3.10.350.10">
    <property type="entry name" value="LysM domain"/>
    <property type="match status" value="1"/>
</dbReference>
<feature type="compositionally biased region" description="Low complexity" evidence="1">
    <location>
        <begin position="264"/>
        <end position="282"/>
    </location>
</feature>
<feature type="transmembrane region" description="Helical" evidence="2">
    <location>
        <begin position="104"/>
        <end position="124"/>
    </location>
</feature>
<keyword evidence="2" id="KW-0472">Membrane</keyword>
<name>A0A6N7ZKP2_9MICO</name>
<evidence type="ECO:0000259" key="3">
    <source>
        <dbReference type="PROSITE" id="PS51782"/>
    </source>
</evidence>
<accession>A0A6N7ZKP2</accession>